<evidence type="ECO:0000313" key="3">
    <source>
        <dbReference type="EMBL" id="TQB69865.1"/>
    </source>
</evidence>
<dbReference type="AlphaFoldDB" id="A0A507QRM9"/>
<keyword evidence="4" id="KW-1185">Reference proteome</keyword>
<feature type="compositionally biased region" description="Low complexity" evidence="2">
    <location>
        <begin position="112"/>
        <end position="123"/>
    </location>
</feature>
<dbReference type="GO" id="GO:0010737">
    <property type="term" value="P:protein kinase A signaling"/>
    <property type="evidence" value="ECO:0007669"/>
    <property type="project" value="TreeGrafter"/>
</dbReference>
<feature type="compositionally biased region" description="Basic and acidic residues" evidence="2">
    <location>
        <begin position="1"/>
        <end position="19"/>
    </location>
</feature>
<name>A0A507QRM9_MONPU</name>
<feature type="region of interest" description="Disordered" evidence="2">
    <location>
        <begin position="560"/>
        <end position="591"/>
    </location>
</feature>
<protein>
    <submittedName>
        <fullName evidence="3">Uncharacterized protein</fullName>
    </submittedName>
</protein>
<feature type="compositionally biased region" description="Low complexity" evidence="2">
    <location>
        <begin position="570"/>
        <end position="585"/>
    </location>
</feature>
<reference evidence="3 4" key="1">
    <citation type="submission" date="2019-06" db="EMBL/GenBank/DDBJ databases">
        <title>Wine fermentation using esterase from Monascus purpureus.</title>
        <authorList>
            <person name="Geng C."/>
            <person name="Zhang Y."/>
        </authorList>
    </citation>
    <scope>NUCLEOTIDE SEQUENCE [LARGE SCALE GENOMIC DNA]</scope>
    <source>
        <strain evidence="3">HQ1</strain>
    </source>
</reference>
<evidence type="ECO:0000256" key="2">
    <source>
        <dbReference type="SAM" id="MobiDB-lite"/>
    </source>
</evidence>
<dbReference type="Proteomes" id="UP000319663">
    <property type="component" value="Unassembled WGS sequence"/>
</dbReference>
<dbReference type="Pfam" id="PF05794">
    <property type="entry name" value="Tcp11"/>
    <property type="match status" value="1"/>
</dbReference>
<dbReference type="InterPro" id="IPR008862">
    <property type="entry name" value="Tcp11"/>
</dbReference>
<dbReference type="EMBL" id="VIFY01000132">
    <property type="protein sequence ID" value="TQB69865.1"/>
    <property type="molecule type" value="Genomic_DNA"/>
</dbReference>
<feature type="compositionally biased region" description="Polar residues" evidence="2">
    <location>
        <begin position="63"/>
        <end position="77"/>
    </location>
</feature>
<feature type="compositionally biased region" description="Low complexity" evidence="2">
    <location>
        <begin position="78"/>
        <end position="90"/>
    </location>
</feature>
<proteinExistence type="inferred from homology"/>
<comment type="similarity">
    <text evidence="1">Belongs to the TCP11 family.</text>
</comment>
<evidence type="ECO:0000313" key="4">
    <source>
        <dbReference type="Proteomes" id="UP000319663"/>
    </source>
</evidence>
<dbReference type="STRING" id="5098.A0A507QRM9"/>
<feature type="compositionally biased region" description="Basic residues" evidence="2">
    <location>
        <begin position="91"/>
        <end position="101"/>
    </location>
</feature>
<dbReference type="PANTHER" id="PTHR12832:SF11">
    <property type="entry name" value="LD23868P"/>
    <property type="match status" value="1"/>
</dbReference>
<gene>
    <name evidence="3" type="ORF">MPDQ_001269</name>
</gene>
<feature type="compositionally biased region" description="Gly residues" evidence="2">
    <location>
        <begin position="32"/>
        <end position="45"/>
    </location>
</feature>
<accession>A0A507QRM9</accession>
<evidence type="ECO:0000256" key="1">
    <source>
        <dbReference type="ARBA" id="ARBA00010954"/>
    </source>
</evidence>
<sequence>MDFQRTKEARRDTHGKPDEGTECPLDVCGKAAAGGAGGAGTGAGDAGSSEHPKERPKDDSLQHRQNSTGSPNVNPQQSSTFTTTTTTYSHAHNHNHNHHHVSSSSSPPPSPRSLSTRTMRPSSAEAMDIPTILGLSPREQKLLRTAKKYPPVTKKTLSELDLPCIMNNINLRMDANFDRDLHFKPDLDGVKGQQKRKEAADYWDAMAVEISIYAFCAAQGLELRGTNCDRDDLDHGQTFRPRLPSMFETLQDVLKTLVSERDHASVMQNLEVPLLMQQIRKGVLDMVGLARWLAALLKTHCAPMRDEWADQMVEQISQGSRSQDSKEIVKGLQTLFAILEAMKLEYFRHKIENNFDVGPSKQWYLELHSMNKDTTQSTDGFGPVAVMFKGLIDLLLQFHAPESFPETFIFDSERLWQLRSNLQNLINLDICWYIFELYIHDQKRYLSNPTRTYSTFRSRIWTLMEESDDYHGMPWLQNVRSLSLEIARFACAACGPDPVVPDEVIARIEAMLERHLSDEFGLFRVLQLSLHEKLVARTYAWARRYMNMSPLAICESQRQPRFPHAPQPQPQTQNQNQSPFQSPSPLAGSQRQEDIERIAMRLAHIGVLHWRVWAPILYASEASLSFSQIDEDAGDG</sequence>
<feature type="region of interest" description="Disordered" evidence="2">
    <location>
        <begin position="1"/>
        <end position="126"/>
    </location>
</feature>
<feature type="compositionally biased region" description="Basic and acidic residues" evidence="2">
    <location>
        <begin position="48"/>
        <end position="62"/>
    </location>
</feature>
<comment type="caution">
    <text evidence="3">The sequence shown here is derived from an EMBL/GenBank/DDBJ whole genome shotgun (WGS) entry which is preliminary data.</text>
</comment>
<organism evidence="3 4">
    <name type="scientific">Monascus purpureus</name>
    <name type="common">Red mold</name>
    <name type="synonym">Monascus anka</name>
    <dbReference type="NCBI Taxonomy" id="5098"/>
    <lineage>
        <taxon>Eukaryota</taxon>
        <taxon>Fungi</taxon>
        <taxon>Dikarya</taxon>
        <taxon>Ascomycota</taxon>
        <taxon>Pezizomycotina</taxon>
        <taxon>Eurotiomycetes</taxon>
        <taxon>Eurotiomycetidae</taxon>
        <taxon>Eurotiales</taxon>
        <taxon>Aspergillaceae</taxon>
        <taxon>Monascus</taxon>
    </lineage>
</organism>
<dbReference type="PANTHER" id="PTHR12832">
    <property type="entry name" value="TESTIS-SPECIFIC PROTEIN PBS13 T-COMPLEX 11"/>
    <property type="match status" value="1"/>
</dbReference>